<sequence>MRGWEPRQRTTVTSWDDEGRPTEWVTTREPEYNADDLAWFHALAEYEADLHTCGRPLSESLKREGHTGPKYVVGEAICRACMALDSHLAKRAAADKAIRDKGFHPEAYRQYSIHTEDEMAAIVAAQQLHSEHHD</sequence>
<dbReference type="RefSeq" id="WP_114127825.1">
    <property type="nucleotide sequence ID" value="NZ_QOUI01000012.1"/>
</dbReference>
<evidence type="ECO:0000313" key="3">
    <source>
        <dbReference type="Proteomes" id="UP000252770"/>
    </source>
</evidence>
<organism evidence="2 3">
    <name type="scientific">Desertihabitans brevis</name>
    <dbReference type="NCBI Taxonomy" id="2268447"/>
    <lineage>
        <taxon>Bacteria</taxon>
        <taxon>Bacillati</taxon>
        <taxon>Actinomycetota</taxon>
        <taxon>Actinomycetes</taxon>
        <taxon>Propionibacteriales</taxon>
        <taxon>Propionibacteriaceae</taxon>
        <taxon>Desertihabitans</taxon>
    </lineage>
</organism>
<evidence type="ECO:0000313" key="2">
    <source>
        <dbReference type="EMBL" id="RCK68264.1"/>
    </source>
</evidence>
<keyword evidence="3" id="KW-1185">Reference proteome</keyword>
<reference evidence="2 3" key="1">
    <citation type="submission" date="2018-07" db="EMBL/GenBank/DDBJ databases">
        <title>Desertimonas flava gen. nov. sp. nov.</title>
        <authorList>
            <person name="Liu S."/>
        </authorList>
    </citation>
    <scope>NUCLEOTIDE SEQUENCE [LARGE SCALE GENOMIC DNA]</scope>
    <source>
        <strain evidence="2 3">16Sb5-5</strain>
    </source>
</reference>
<proteinExistence type="predicted"/>
<dbReference type="Proteomes" id="UP000252770">
    <property type="component" value="Unassembled WGS sequence"/>
</dbReference>
<accession>A0A367YR13</accession>
<feature type="region of interest" description="Disordered" evidence="1">
    <location>
        <begin position="1"/>
        <end position="22"/>
    </location>
</feature>
<comment type="caution">
    <text evidence="2">The sequence shown here is derived from an EMBL/GenBank/DDBJ whole genome shotgun (WGS) entry which is preliminary data.</text>
</comment>
<gene>
    <name evidence="2" type="ORF">DT076_16580</name>
</gene>
<dbReference type="EMBL" id="QOUI01000012">
    <property type="protein sequence ID" value="RCK68264.1"/>
    <property type="molecule type" value="Genomic_DNA"/>
</dbReference>
<protein>
    <submittedName>
        <fullName evidence="2">Uncharacterized protein</fullName>
    </submittedName>
</protein>
<evidence type="ECO:0000256" key="1">
    <source>
        <dbReference type="SAM" id="MobiDB-lite"/>
    </source>
</evidence>
<dbReference type="AlphaFoldDB" id="A0A367YR13"/>
<name>A0A367YR13_9ACTN</name>